<keyword evidence="8 17" id="KW-0521">NADP</keyword>
<dbReference type="InterPro" id="IPR030677">
    <property type="entry name" value="Nnr"/>
</dbReference>
<evidence type="ECO:0000256" key="4">
    <source>
        <dbReference type="ARBA" id="ARBA00009524"/>
    </source>
</evidence>
<dbReference type="GO" id="GO:0052856">
    <property type="term" value="F:NAD(P)HX epimerase activity"/>
    <property type="evidence" value="ECO:0007669"/>
    <property type="project" value="UniProtKB-UniRule"/>
</dbReference>
<evidence type="ECO:0000256" key="11">
    <source>
        <dbReference type="ARBA" id="ARBA00023235"/>
    </source>
</evidence>
<comment type="similarity">
    <text evidence="3 19">In the N-terminal section; belongs to the NnrE/AIBP family.</text>
</comment>
<comment type="caution">
    <text evidence="22">The sequence shown here is derived from an EMBL/GenBank/DDBJ whole genome shotgun (WGS) entry which is preliminary data.</text>
</comment>
<evidence type="ECO:0000256" key="1">
    <source>
        <dbReference type="ARBA" id="ARBA00000013"/>
    </source>
</evidence>
<comment type="function">
    <text evidence="17">Catalyzes the dehydration of the S-form of NAD(P)HX at the expense of ADP, which is converted to AMP. Together with NAD(P)HX epimerase, which catalyzes the epimerization of the S- and R-forms, the enzyme allows the repair of both epimers of NAD(P)HX, a damaged form of NAD(P)H that is a result of enzymatic or heat-dependent hydration.</text>
</comment>
<comment type="catalytic activity">
    <reaction evidence="16 17 19">
        <text>(6S)-NADPHX + ADP = AMP + phosphate + NADPH + H(+)</text>
        <dbReference type="Rhea" id="RHEA:32235"/>
        <dbReference type="ChEBI" id="CHEBI:15378"/>
        <dbReference type="ChEBI" id="CHEBI:43474"/>
        <dbReference type="ChEBI" id="CHEBI:57783"/>
        <dbReference type="ChEBI" id="CHEBI:64076"/>
        <dbReference type="ChEBI" id="CHEBI:456215"/>
        <dbReference type="ChEBI" id="CHEBI:456216"/>
        <dbReference type="EC" id="4.2.1.136"/>
    </reaction>
</comment>
<dbReference type="GO" id="GO:0046872">
    <property type="term" value="F:metal ion binding"/>
    <property type="evidence" value="ECO:0007669"/>
    <property type="project" value="UniProtKB-UniRule"/>
</dbReference>
<evidence type="ECO:0000256" key="9">
    <source>
        <dbReference type="ARBA" id="ARBA00022958"/>
    </source>
</evidence>
<evidence type="ECO:0000256" key="10">
    <source>
        <dbReference type="ARBA" id="ARBA00023027"/>
    </source>
</evidence>
<feature type="binding site" evidence="18">
    <location>
        <position position="66"/>
    </location>
    <ligand>
        <name>K(+)</name>
        <dbReference type="ChEBI" id="CHEBI:29103"/>
    </ligand>
</feature>
<comment type="cofactor">
    <cofactor evidence="18 19">
        <name>K(+)</name>
        <dbReference type="ChEBI" id="CHEBI:29103"/>
    </cofactor>
    <text evidence="18 19">Binds 1 potassium ion per subunit.</text>
</comment>
<dbReference type="PANTHER" id="PTHR12592">
    <property type="entry name" value="ATP-DEPENDENT (S)-NAD(P)H-HYDRATE DEHYDRATASE FAMILY MEMBER"/>
    <property type="match status" value="1"/>
</dbReference>
<evidence type="ECO:0000256" key="6">
    <source>
        <dbReference type="ARBA" id="ARBA00022741"/>
    </source>
</evidence>
<evidence type="ECO:0000256" key="17">
    <source>
        <dbReference type="HAMAP-Rule" id="MF_01965"/>
    </source>
</evidence>
<comment type="subunit">
    <text evidence="17">Homotetramer.</text>
</comment>
<dbReference type="AlphaFoldDB" id="A0A2T3KQD9"/>
<dbReference type="PROSITE" id="PS51385">
    <property type="entry name" value="YJEF_N"/>
    <property type="match status" value="1"/>
</dbReference>
<evidence type="ECO:0000256" key="19">
    <source>
        <dbReference type="PIRNR" id="PIRNR017184"/>
    </source>
</evidence>
<feature type="binding site" evidence="17">
    <location>
        <position position="262"/>
    </location>
    <ligand>
        <name>(6S)-NADPHX</name>
        <dbReference type="ChEBI" id="CHEBI:64076"/>
    </ligand>
</feature>
<keyword evidence="7 17" id="KW-0067">ATP-binding</keyword>
<keyword evidence="6 17" id="KW-0547">Nucleotide-binding</keyword>
<dbReference type="InterPro" id="IPR029056">
    <property type="entry name" value="Ribokinase-like"/>
</dbReference>
<dbReference type="Pfam" id="PF01256">
    <property type="entry name" value="Carb_kinase"/>
    <property type="match status" value="1"/>
</dbReference>
<dbReference type="EC" id="4.2.1.136" evidence="19"/>
<dbReference type="PIRSF" id="PIRSF017184">
    <property type="entry name" value="Nnr"/>
    <property type="match status" value="1"/>
</dbReference>
<comment type="function">
    <text evidence="14 19">Bifunctional enzyme that catalyzes the epimerization of the S- and R-forms of NAD(P)HX and the dehydration of the S-form of NAD(P)HX at the expense of ADP, which is converted to AMP. This allows the repair of both epimers of NAD(P)HX, a damaged form of NAD(P)H that is a result of enzymatic or heat-dependent hydration.</text>
</comment>
<dbReference type="Gene3D" id="3.40.1190.20">
    <property type="match status" value="1"/>
</dbReference>
<dbReference type="GO" id="GO:0046496">
    <property type="term" value="P:nicotinamide nucleotide metabolic process"/>
    <property type="evidence" value="ECO:0007669"/>
    <property type="project" value="UniProtKB-UniRule"/>
</dbReference>
<dbReference type="RefSeq" id="WP_107186049.1">
    <property type="nucleotide sequence ID" value="NZ_CP131575.1"/>
</dbReference>
<evidence type="ECO:0000256" key="15">
    <source>
        <dbReference type="ARBA" id="ARBA00048238"/>
    </source>
</evidence>
<evidence type="ECO:0000256" key="16">
    <source>
        <dbReference type="ARBA" id="ARBA00049209"/>
    </source>
</evidence>
<feature type="domain" description="YjeF C-terminal" evidence="20">
    <location>
        <begin position="227"/>
        <end position="494"/>
    </location>
</feature>
<dbReference type="InterPro" id="IPR004443">
    <property type="entry name" value="YjeF_N_dom"/>
</dbReference>
<keyword evidence="10 17" id="KW-0520">NAD</keyword>
<evidence type="ECO:0000256" key="5">
    <source>
        <dbReference type="ARBA" id="ARBA00022723"/>
    </source>
</evidence>
<proteinExistence type="inferred from homology"/>
<feature type="binding site" evidence="18">
    <location>
        <position position="127"/>
    </location>
    <ligand>
        <name>K(+)</name>
        <dbReference type="ChEBI" id="CHEBI:29103"/>
    </ligand>
</feature>
<dbReference type="EMBL" id="PYNS01000031">
    <property type="protein sequence ID" value="PSV07620.1"/>
    <property type="molecule type" value="Genomic_DNA"/>
</dbReference>
<evidence type="ECO:0000259" key="20">
    <source>
        <dbReference type="PROSITE" id="PS51383"/>
    </source>
</evidence>
<feature type="binding site" evidence="17">
    <location>
        <position position="436"/>
    </location>
    <ligand>
        <name>(6S)-NADPHX</name>
        <dbReference type="ChEBI" id="CHEBI:64076"/>
    </ligand>
</feature>
<comment type="cofactor">
    <cofactor evidence="17">
        <name>Mg(2+)</name>
        <dbReference type="ChEBI" id="CHEBI:18420"/>
    </cofactor>
</comment>
<feature type="domain" description="YjeF N-terminal" evidence="21">
    <location>
        <begin position="17"/>
        <end position="217"/>
    </location>
</feature>
<dbReference type="FunFam" id="3.40.1190.20:FF:000017">
    <property type="entry name" value="Multifunctional fusion protein"/>
    <property type="match status" value="1"/>
</dbReference>
<dbReference type="EC" id="5.1.99.6" evidence="19"/>
<keyword evidence="9 18" id="KW-0630">Potassium</keyword>
<sequence length="494" mass="52177">MKVINSIPQALYLSEQVKQGEKQLATQHAITLYQLMESAGQAVFELIGSLYPQCSALLVCCGKGNNGGDGYVVARLAQQAGLNVTVWEMEKIERLSPDATKARQRWLATGGNTIKEPPIEQYDLIIDALLGIGIHGAPRLDIAERIIWINQQKTPIIAVDVPSGLCSDTGAVSGEVIKASQTLSFIGFKQGLVTGQAAQYCGERYFSSLDVGEDLSQITSPSALHVTAAMVLPLLPIRSRVGHKGSYGRVLCVGGAHGMAGAIRLCAEACARTGAGLTAVVTQPDNVLSIVTARPEIMAVGWQEESNEVCDRLAWADVLVLGPGLGTSPWSKALFASCHHTNKPCVVDADGINLLASAPDFKVNRIITPHPGEAARLLNVSVADIEADRFSAIKQLQQNYGGVVVLKGAGTLIYDGETLWVCTSGNPGMATGGMGDVLSGIIGALLGQGLSLVEAAYAGVWIHAQAADLCAQSGERGMLASDLFPFIRQLINPR</sequence>
<dbReference type="GO" id="GO:0110051">
    <property type="term" value="P:metabolite repair"/>
    <property type="evidence" value="ECO:0007669"/>
    <property type="project" value="TreeGrafter"/>
</dbReference>
<evidence type="ECO:0000256" key="14">
    <source>
        <dbReference type="ARBA" id="ARBA00025153"/>
    </source>
</evidence>
<keyword evidence="13" id="KW-0511">Multifunctional enzyme</keyword>
<feature type="binding site" evidence="17">
    <location>
        <position position="435"/>
    </location>
    <ligand>
        <name>AMP</name>
        <dbReference type="ChEBI" id="CHEBI:456215"/>
    </ligand>
</feature>
<keyword evidence="12 17" id="KW-0456">Lyase</keyword>
<dbReference type="HAMAP" id="MF_01965">
    <property type="entry name" value="NADHX_dehydratase"/>
    <property type="match status" value="1"/>
</dbReference>
<comment type="caution">
    <text evidence="18">Lacks conserved residue(s) required for the propagation of feature annotation.</text>
</comment>
<dbReference type="PROSITE" id="PS01050">
    <property type="entry name" value="YJEF_C_2"/>
    <property type="match status" value="1"/>
</dbReference>
<dbReference type="Proteomes" id="UP000240530">
    <property type="component" value="Unassembled WGS sequence"/>
</dbReference>
<keyword evidence="11 18" id="KW-0413">Isomerase</keyword>
<evidence type="ECO:0000256" key="8">
    <source>
        <dbReference type="ARBA" id="ARBA00022857"/>
    </source>
</evidence>
<accession>A0A2T3KQD9</accession>
<dbReference type="GO" id="GO:0052855">
    <property type="term" value="F:ADP-dependent NAD(P)H-hydrate dehydratase activity"/>
    <property type="evidence" value="ECO:0007669"/>
    <property type="project" value="UniProtKB-UniRule"/>
</dbReference>
<feature type="binding site" evidence="17">
    <location>
        <begin position="407"/>
        <end position="411"/>
    </location>
    <ligand>
        <name>AMP</name>
        <dbReference type="ChEBI" id="CHEBI:456215"/>
    </ligand>
</feature>
<comment type="catalytic activity">
    <reaction evidence="2 18 19">
        <text>(6R)-NADPHX = (6S)-NADPHX</text>
        <dbReference type="Rhea" id="RHEA:32227"/>
        <dbReference type="ChEBI" id="CHEBI:64076"/>
        <dbReference type="ChEBI" id="CHEBI:64077"/>
        <dbReference type="EC" id="5.1.99.6"/>
    </reaction>
</comment>
<reference evidence="22 23" key="1">
    <citation type="submission" date="2018-03" db="EMBL/GenBank/DDBJ databases">
        <title>Whole genome sequencing of Histamine producing bacteria.</title>
        <authorList>
            <person name="Butler K."/>
        </authorList>
    </citation>
    <scope>NUCLEOTIDE SEQUENCE [LARGE SCALE GENOMIC DNA]</scope>
    <source>
        <strain evidence="22 23">Res.4.1</strain>
    </source>
</reference>
<evidence type="ECO:0000256" key="7">
    <source>
        <dbReference type="ARBA" id="ARBA00022840"/>
    </source>
</evidence>
<gene>
    <name evidence="17" type="primary">nnrD</name>
    <name evidence="18" type="synonym">nnrE</name>
    <name evidence="22" type="ORF">C0W93_19105</name>
</gene>
<protein>
    <recommendedName>
        <fullName evidence="19">Bifunctional NAD(P)H-hydrate repair enzyme</fullName>
    </recommendedName>
    <alternativeName>
        <fullName evidence="19">Nicotinamide nucleotide repair protein</fullName>
    </alternativeName>
    <domain>
        <recommendedName>
            <fullName evidence="19">ADP-dependent (S)-NAD(P)H-hydrate dehydratase</fullName>
            <ecNumber evidence="19">4.2.1.136</ecNumber>
        </recommendedName>
        <alternativeName>
            <fullName evidence="19">ADP-dependent NAD(P)HX dehydratase</fullName>
        </alternativeName>
    </domain>
    <domain>
        <recommendedName>
            <fullName evidence="19">NAD(P)H-hydrate epimerase</fullName>
            <ecNumber evidence="19">5.1.99.6</ecNumber>
        </recommendedName>
    </domain>
</protein>
<feature type="binding site" evidence="18">
    <location>
        <position position="160"/>
    </location>
    <ligand>
        <name>(6S)-NADPHX</name>
        <dbReference type="ChEBI" id="CHEBI:64076"/>
    </ligand>
</feature>
<comment type="similarity">
    <text evidence="18">Belongs to the NnrE/AIBP family.</text>
</comment>
<name>A0A2T3KQD9_PHOLD</name>
<evidence type="ECO:0000313" key="23">
    <source>
        <dbReference type="Proteomes" id="UP000240530"/>
    </source>
</evidence>
<dbReference type="HAMAP" id="MF_01966">
    <property type="entry name" value="NADHX_epimerase"/>
    <property type="match status" value="1"/>
</dbReference>
<keyword evidence="5 18" id="KW-0479">Metal-binding</keyword>
<feature type="binding site" evidence="18">
    <location>
        <begin position="131"/>
        <end position="137"/>
    </location>
    <ligand>
        <name>(6S)-NADPHX</name>
        <dbReference type="ChEBI" id="CHEBI:64076"/>
    </ligand>
</feature>
<evidence type="ECO:0000259" key="21">
    <source>
        <dbReference type="PROSITE" id="PS51385"/>
    </source>
</evidence>
<feature type="binding site" evidence="17">
    <location>
        <position position="370"/>
    </location>
    <ligand>
        <name>(6S)-NADPHX</name>
        <dbReference type="ChEBI" id="CHEBI:64076"/>
    </ligand>
</feature>
<dbReference type="NCBIfam" id="TIGR00196">
    <property type="entry name" value="yjeF_cterm"/>
    <property type="match status" value="1"/>
</dbReference>
<comment type="catalytic activity">
    <reaction evidence="15 17 19">
        <text>(6S)-NADHX + ADP = AMP + phosphate + NADH + H(+)</text>
        <dbReference type="Rhea" id="RHEA:32223"/>
        <dbReference type="ChEBI" id="CHEBI:15378"/>
        <dbReference type="ChEBI" id="CHEBI:43474"/>
        <dbReference type="ChEBI" id="CHEBI:57945"/>
        <dbReference type="ChEBI" id="CHEBI:64074"/>
        <dbReference type="ChEBI" id="CHEBI:456215"/>
        <dbReference type="ChEBI" id="CHEBI:456216"/>
        <dbReference type="EC" id="4.2.1.136"/>
    </reaction>
</comment>
<dbReference type="SUPFAM" id="SSF53613">
    <property type="entry name" value="Ribokinase-like"/>
    <property type="match status" value="1"/>
</dbReference>
<dbReference type="InterPro" id="IPR017953">
    <property type="entry name" value="Carbohydrate_kinase_pred_CS"/>
</dbReference>
<evidence type="ECO:0000313" key="22">
    <source>
        <dbReference type="EMBL" id="PSV07620.1"/>
    </source>
</evidence>
<evidence type="ECO:0000256" key="18">
    <source>
        <dbReference type="HAMAP-Rule" id="MF_01966"/>
    </source>
</evidence>
<feature type="binding site" evidence="18">
    <location>
        <position position="163"/>
    </location>
    <ligand>
        <name>K(+)</name>
        <dbReference type="ChEBI" id="CHEBI:29103"/>
    </ligand>
</feature>
<dbReference type="PANTHER" id="PTHR12592:SF0">
    <property type="entry name" value="ATP-DEPENDENT (S)-NAD(P)H-HYDRATE DEHYDRATASE"/>
    <property type="match status" value="1"/>
</dbReference>
<dbReference type="PROSITE" id="PS51383">
    <property type="entry name" value="YJEF_C_3"/>
    <property type="match status" value="1"/>
</dbReference>
<dbReference type="SUPFAM" id="SSF64153">
    <property type="entry name" value="YjeF N-terminal domain-like"/>
    <property type="match status" value="1"/>
</dbReference>
<feature type="binding site" evidence="18">
    <location>
        <begin position="65"/>
        <end position="69"/>
    </location>
    <ligand>
        <name>(6S)-NADPHX</name>
        <dbReference type="ChEBI" id="CHEBI:64076"/>
    </ligand>
</feature>
<evidence type="ECO:0000256" key="13">
    <source>
        <dbReference type="ARBA" id="ARBA00023268"/>
    </source>
</evidence>
<feature type="binding site" evidence="17">
    <location>
        <position position="324"/>
    </location>
    <ligand>
        <name>(6S)-NADPHX</name>
        <dbReference type="ChEBI" id="CHEBI:64076"/>
    </ligand>
</feature>
<dbReference type="InterPro" id="IPR000631">
    <property type="entry name" value="CARKD"/>
</dbReference>
<comment type="similarity">
    <text evidence="4 19">In the C-terminal section; belongs to the NnrD/CARKD family.</text>
</comment>
<dbReference type="CDD" id="cd01171">
    <property type="entry name" value="YXKO-related"/>
    <property type="match status" value="1"/>
</dbReference>
<dbReference type="NCBIfam" id="TIGR00197">
    <property type="entry name" value="yjeF_nterm"/>
    <property type="match status" value="1"/>
</dbReference>
<comment type="similarity">
    <text evidence="17">Belongs to the NnrD/CARKD family.</text>
</comment>
<comment type="function">
    <text evidence="18">Catalyzes the epimerization of the S- and R-forms of NAD(P)HX, a damaged form of NAD(P)H that is a result of enzymatic or heat-dependent hydration. This is a prerequisite for the S-specific NAD(P)H-hydrate dehydratase to allow the repair of both epimers of NAD(P)HX.</text>
</comment>
<dbReference type="GO" id="GO:0005524">
    <property type="term" value="F:ATP binding"/>
    <property type="evidence" value="ECO:0007669"/>
    <property type="project" value="UniProtKB-UniRule"/>
</dbReference>
<dbReference type="Gene3D" id="3.40.50.10260">
    <property type="entry name" value="YjeF N-terminal domain"/>
    <property type="match status" value="1"/>
</dbReference>
<dbReference type="InterPro" id="IPR036652">
    <property type="entry name" value="YjeF_N_dom_sf"/>
</dbReference>
<organism evidence="22 23">
    <name type="scientific">Photobacterium leiognathi subsp. mandapamensis</name>
    <name type="common">Photobacterium mandapamensis</name>
    <dbReference type="NCBI Taxonomy" id="48408"/>
    <lineage>
        <taxon>Bacteria</taxon>
        <taxon>Pseudomonadati</taxon>
        <taxon>Pseudomonadota</taxon>
        <taxon>Gammaproteobacteria</taxon>
        <taxon>Vibrionales</taxon>
        <taxon>Vibrionaceae</taxon>
        <taxon>Photobacterium</taxon>
    </lineage>
</organism>
<evidence type="ECO:0000256" key="12">
    <source>
        <dbReference type="ARBA" id="ARBA00023239"/>
    </source>
</evidence>
<dbReference type="Pfam" id="PF03853">
    <property type="entry name" value="YjeF_N"/>
    <property type="match status" value="1"/>
</dbReference>
<evidence type="ECO:0000256" key="3">
    <source>
        <dbReference type="ARBA" id="ARBA00006001"/>
    </source>
</evidence>
<evidence type="ECO:0000256" key="2">
    <source>
        <dbReference type="ARBA" id="ARBA00000909"/>
    </source>
</evidence>
<comment type="catalytic activity">
    <reaction evidence="1 18 19">
        <text>(6R)-NADHX = (6S)-NADHX</text>
        <dbReference type="Rhea" id="RHEA:32215"/>
        <dbReference type="ChEBI" id="CHEBI:64074"/>
        <dbReference type="ChEBI" id="CHEBI:64075"/>
        <dbReference type="EC" id="5.1.99.6"/>
    </reaction>
</comment>